<feature type="domain" description="AP2/ERF" evidence="6">
    <location>
        <begin position="96"/>
        <end position="153"/>
    </location>
</feature>
<keyword evidence="8" id="KW-1185">Reference proteome</keyword>
<keyword evidence="4" id="KW-0804">Transcription</keyword>
<evidence type="ECO:0000256" key="1">
    <source>
        <dbReference type="ARBA" id="ARBA00004123"/>
    </source>
</evidence>
<dbReference type="GO" id="GO:0005634">
    <property type="term" value="C:nucleus"/>
    <property type="evidence" value="ECO:0007669"/>
    <property type="project" value="UniProtKB-SubCell"/>
</dbReference>
<dbReference type="SUPFAM" id="SSF54171">
    <property type="entry name" value="DNA-binding domain"/>
    <property type="match status" value="1"/>
</dbReference>
<dbReference type="PROSITE" id="PS51032">
    <property type="entry name" value="AP2_ERF"/>
    <property type="match status" value="1"/>
</dbReference>
<reference evidence="7 8" key="1">
    <citation type="submission" date="2023-12" db="EMBL/GenBank/DDBJ databases">
        <title>A high-quality genome assembly for Dillenia turbinata (Dilleniales).</title>
        <authorList>
            <person name="Chanderbali A."/>
        </authorList>
    </citation>
    <scope>NUCLEOTIDE SEQUENCE [LARGE SCALE GENOMIC DNA]</scope>
    <source>
        <strain evidence="7">LSX21</strain>
        <tissue evidence="7">Leaf</tissue>
    </source>
</reference>
<dbReference type="FunFam" id="3.30.730.10:FF:000001">
    <property type="entry name" value="Ethylene-responsive transcription factor 2"/>
    <property type="match status" value="1"/>
</dbReference>
<keyword evidence="2" id="KW-0805">Transcription regulation</keyword>
<dbReference type="InterPro" id="IPR036955">
    <property type="entry name" value="AP2/ERF_dom_sf"/>
</dbReference>
<dbReference type="PRINTS" id="PR00367">
    <property type="entry name" value="ETHRSPELEMNT"/>
</dbReference>
<gene>
    <name evidence="7" type="ORF">RJ641_010271</name>
</gene>
<comment type="subcellular location">
    <subcellularLocation>
        <location evidence="1">Nucleus</location>
    </subcellularLocation>
</comment>
<dbReference type="InterPro" id="IPR044808">
    <property type="entry name" value="ERF_plant"/>
</dbReference>
<dbReference type="GO" id="GO:0003700">
    <property type="term" value="F:DNA-binding transcription factor activity"/>
    <property type="evidence" value="ECO:0007669"/>
    <property type="project" value="InterPro"/>
</dbReference>
<dbReference type="EMBL" id="JBAMMX010000017">
    <property type="protein sequence ID" value="KAK6924071.1"/>
    <property type="molecule type" value="Genomic_DNA"/>
</dbReference>
<sequence length="195" mass="22181">MEDYTNSPKHVGIYSFLPSNSQQNEQQHMMISRDQEHSTIVSALKHVIYYEGTPAATSSNPTNGNELILSLPLARREDGKLECEENGGGEEERWKIYRGIRQRPWGKWAAEIRDPRRAARVWLGTFATAEEAARCHDRAAIRFRGARAKLNFPLSDYDEEYLLGTEAEDKVENPVINNREVGEDKEMAEVGTKIS</sequence>
<dbReference type="GO" id="GO:0009873">
    <property type="term" value="P:ethylene-activated signaling pathway"/>
    <property type="evidence" value="ECO:0007669"/>
    <property type="project" value="InterPro"/>
</dbReference>
<organism evidence="7 8">
    <name type="scientific">Dillenia turbinata</name>
    <dbReference type="NCBI Taxonomy" id="194707"/>
    <lineage>
        <taxon>Eukaryota</taxon>
        <taxon>Viridiplantae</taxon>
        <taxon>Streptophyta</taxon>
        <taxon>Embryophyta</taxon>
        <taxon>Tracheophyta</taxon>
        <taxon>Spermatophyta</taxon>
        <taxon>Magnoliopsida</taxon>
        <taxon>eudicotyledons</taxon>
        <taxon>Gunneridae</taxon>
        <taxon>Pentapetalae</taxon>
        <taxon>Dilleniales</taxon>
        <taxon>Dilleniaceae</taxon>
        <taxon>Dillenia</taxon>
    </lineage>
</organism>
<keyword evidence="5" id="KW-0539">Nucleus</keyword>
<dbReference type="Gene3D" id="3.30.730.10">
    <property type="entry name" value="AP2/ERF domain"/>
    <property type="match status" value="1"/>
</dbReference>
<dbReference type="GO" id="GO:0003677">
    <property type="term" value="F:DNA binding"/>
    <property type="evidence" value="ECO:0007669"/>
    <property type="project" value="UniProtKB-KW"/>
</dbReference>
<evidence type="ECO:0000256" key="3">
    <source>
        <dbReference type="ARBA" id="ARBA00023125"/>
    </source>
</evidence>
<dbReference type="Proteomes" id="UP001370490">
    <property type="component" value="Unassembled WGS sequence"/>
</dbReference>
<evidence type="ECO:0000256" key="4">
    <source>
        <dbReference type="ARBA" id="ARBA00023163"/>
    </source>
</evidence>
<evidence type="ECO:0000259" key="6">
    <source>
        <dbReference type="PROSITE" id="PS51032"/>
    </source>
</evidence>
<dbReference type="AlphaFoldDB" id="A0AAN8V604"/>
<evidence type="ECO:0000313" key="8">
    <source>
        <dbReference type="Proteomes" id="UP001370490"/>
    </source>
</evidence>
<dbReference type="InterPro" id="IPR001471">
    <property type="entry name" value="AP2/ERF_dom"/>
</dbReference>
<keyword evidence="3" id="KW-0238">DNA-binding</keyword>
<proteinExistence type="predicted"/>
<dbReference type="Pfam" id="PF00847">
    <property type="entry name" value="AP2"/>
    <property type="match status" value="1"/>
</dbReference>
<dbReference type="PANTHER" id="PTHR31190">
    <property type="entry name" value="DNA-BINDING DOMAIN"/>
    <property type="match status" value="1"/>
</dbReference>
<dbReference type="CDD" id="cd00018">
    <property type="entry name" value="AP2"/>
    <property type="match status" value="1"/>
</dbReference>
<name>A0AAN8V604_9MAGN</name>
<dbReference type="InterPro" id="IPR016177">
    <property type="entry name" value="DNA-bd_dom_sf"/>
</dbReference>
<accession>A0AAN8V604</accession>
<evidence type="ECO:0000256" key="2">
    <source>
        <dbReference type="ARBA" id="ARBA00023015"/>
    </source>
</evidence>
<evidence type="ECO:0000313" key="7">
    <source>
        <dbReference type="EMBL" id="KAK6924071.1"/>
    </source>
</evidence>
<evidence type="ECO:0000256" key="5">
    <source>
        <dbReference type="ARBA" id="ARBA00023242"/>
    </source>
</evidence>
<protein>
    <submittedName>
        <fullName evidence="7">AP2/ERF domain</fullName>
    </submittedName>
</protein>
<dbReference type="PANTHER" id="PTHR31190:SF181">
    <property type="entry name" value="OS02G0764700 PROTEIN"/>
    <property type="match status" value="1"/>
</dbReference>
<dbReference type="SMART" id="SM00380">
    <property type="entry name" value="AP2"/>
    <property type="match status" value="1"/>
</dbReference>
<comment type="caution">
    <text evidence="7">The sequence shown here is derived from an EMBL/GenBank/DDBJ whole genome shotgun (WGS) entry which is preliminary data.</text>
</comment>